<feature type="region of interest" description="Disordered" evidence="12">
    <location>
        <begin position="382"/>
        <end position="408"/>
    </location>
</feature>
<evidence type="ECO:0000256" key="3">
    <source>
        <dbReference type="ARBA" id="ARBA00022737"/>
    </source>
</evidence>
<evidence type="ECO:0000256" key="12">
    <source>
        <dbReference type="SAM" id="MobiDB-lite"/>
    </source>
</evidence>
<name>A0A084WP95_ANOSI</name>
<dbReference type="EMBL" id="KE525367">
    <property type="protein sequence ID" value="KFB52039.1"/>
    <property type="molecule type" value="Genomic_DNA"/>
</dbReference>
<feature type="region of interest" description="Disordered" evidence="12">
    <location>
        <begin position="336"/>
        <end position="355"/>
    </location>
</feature>
<evidence type="ECO:0000256" key="1">
    <source>
        <dbReference type="ARBA" id="ARBA00004123"/>
    </source>
</evidence>
<feature type="domain" description="C2H2-type" evidence="14">
    <location>
        <begin position="495"/>
        <end position="522"/>
    </location>
</feature>
<dbReference type="SUPFAM" id="SSF57667">
    <property type="entry name" value="beta-beta-alpha zinc fingers"/>
    <property type="match status" value="2"/>
</dbReference>
<comment type="subcellular location">
    <subcellularLocation>
        <location evidence="1">Nucleus</location>
    </subcellularLocation>
</comment>
<evidence type="ECO:0000256" key="6">
    <source>
        <dbReference type="ARBA" id="ARBA00023015"/>
    </source>
</evidence>
<dbReference type="Gene3D" id="3.30.160.60">
    <property type="entry name" value="Classic Zinc Finger"/>
    <property type="match status" value="3"/>
</dbReference>
<feature type="signal peptide" evidence="13">
    <location>
        <begin position="1"/>
        <end position="16"/>
    </location>
</feature>
<dbReference type="GO" id="GO:0005634">
    <property type="term" value="C:nucleus"/>
    <property type="evidence" value="ECO:0007669"/>
    <property type="project" value="UniProtKB-SubCell"/>
</dbReference>
<dbReference type="PROSITE" id="PS50157">
    <property type="entry name" value="ZINC_FINGER_C2H2_2"/>
    <property type="match status" value="3"/>
</dbReference>
<dbReference type="PANTHER" id="PTHR23235:SF165">
    <property type="entry name" value="TRANSCRIPTION FACTOR BTD"/>
    <property type="match status" value="1"/>
</dbReference>
<evidence type="ECO:0000256" key="10">
    <source>
        <dbReference type="ARBA" id="ARBA00038409"/>
    </source>
</evidence>
<feature type="region of interest" description="Disordered" evidence="12">
    <location>
        <begin position="545"/>
        <end position="614"/>
    </location>
</feature>
<dbReference type="VEuPathDB" id="VectorBase:ASIC020251"/>
<keyword evidence="9" id="KW-0539">Nucleus</keyword>
<dbReference type="GO" id="GO:0008270">
    <property type="term" value="F:zinc ion binding"/>
    <property type="evidence" value="ECO:0007669"/>
    <property type="project" value="UniProtKB-KW"/>
</dbReference>
<dbReference type="SMART" id="SM00355">
    <property type="entry name" value="ZnF_C2H2"/>
    <property type="match status" value="3"/>
</dbReference>
<feature type="domain" description="C2H2-type" evidence="14">
    <location>
        <begin position="465"/>
        <end position="494"/>
    </location>
</feature>
<dbReference type="Pfam" id="PF00096">
    <property type="entry name" value="zf-C2H2"/>
    <property type="match status" value="2"/>
</dbReference>
<comment type="similarity">
    <text evidence="10">Belongs to the Sp1 C2H2-type zinc-finger protein family.</text>
</comment>
<evidence type="ECO:0000256" key="5">
    <source>
        <dbReference type="ARBA" id="ARBA00022833"/>
    </source>
</evidence>
<evidence type="ECO:0000256" key="2">
    <source>
        <dbReference type="ARBA" id="ARBA00022723"/>
    </source>
</evidence>
<dbReference type="VEuPathDB" id="VectorBase:ASIS011603"/>
<evidence type="ECO:0000313" key="15">
    <source>
        <dbReference type="EMBL" id="KFB52039.1"/>
    </source>
</evidence>
<keyword evidence="5" id="KW-0862">Zinc</keyword>
<feature type="chain" id="PRO_5010760040" evidence="13">
    <location>
        <begin position="17"/>
        <end position="614"/>
    </location>
</feature>
<evidence type="ECO:0000256" key="8">
    <source>
        <dbReference type="ARBA" id="ARBA00023163"/>
    </source>
</evidence>
<keyword evidence="13" id="KW-0732">Signal</keyword>
<evidence type="ECO:0000313" key="16">
    <source>
        <dbReference type="EnsemblMetazoa" id="ASIC020251-PA"/>
    </source>
</evidence>
<reference evidence="15 17" key="1">
    <citation type="journal article" date="2014" name="BMC Genomics">
        <title>Genome sequence of Anopheles sinensis provides insight into genetics basis of mosquito competence for malaria parasites.</title>
        <authorList>
            <person name="Zhou D."/>
            <person name="Zhang D."/>
            <person name="Ding G."/>
            <person name="Shi L."/>
            <person name="Hou Q."/>
            <person name="Ye Y."/>
            <person name="Xu Y."/>
            <person name="Zhou H."/>
            <person name="Xiong C."/>
            <person name="Li S."/>
            <person name="Yu J."/>
            <person name="Hong S."/>
            <person name="Yu X."/>
            <person name="Zou P."/>
            <person name="Chen C."/>
            <person name="Chang X."/>
            <person name="Wang W."/>
            <person name="Lv Y."/>
            <person name="Sun Y."/>
            <person name="Ma L."/>
            <person name="Shen B."/>
            <person name="Zhu C."/>
        </authorList>
    </citation>
    <scope>NUCLEOTIDE SEQUENCE [LARGE SCALE GENOMIC DNA]</scope>
</reference>
<dbReference type="OrthoDB" id="6365676at2759"/>
<proteinExistence type="inferred from homology"/>
<keyword evidence="3" id="KW-0677">Repeat</keyword>
<evidence type="ECO:0000256" key="7">
    <source>
        <dbReference type="ARBA" id="ARBA00023125"/>
    </source>
</evidence>
<accession>A0A084WP95</accession>
<evidence type="ECO:0000256" key="4">
    <source>
        <dbReference type="ARBA" id="ARBA00022771"/>
    </source>
</evidence>
<dbReference type="AlphaFoldDB" id="A0A084WP95"/>
<sequence length="614" mass="66033">MLQRFLALHFFQVITLQQLQNFLPQHQLNALTTADGQAVQVSAGPPGAAPGTTPVGTPMKTFVTSPPQMSQPQIVSLQGIPQQFLQGGGQLIQNQNGLFQMLQPVQTISLDGGQEAFYVPAGGLQGQQQVMAGAQAVQINGQPAFITPSGQIIRAPNGSVLPANFLQNMTQAVQLPTGQNVQVRPAGTALPQVVQFPMQQTIPVQMPISTANGQTVYHTVQVPVQQFGSVMQPQMQVIPQMPQMANIITPNGQIHQIQLTSLNPLAAAHPLSSSIKPDPSEPAKCLIKQEPLSSPAQAAPAAAPDAYPTALIAAAVGGSPAQIVAVSGGAASGGTLGLTSPKPAPSATTTITTPTPYQQYQPTQIAIKGGGGAAEVVTGLGTAGQTSRRRRHSPPREISPNNGGAPKQRVRRVACSCPNCEAKGDGTQDRKRLHICHVSGCNKVYGKTSHLRAHLRWHTGRIVPFVCNWTYCGKRFTRSDELQRHRRTHTGEKRFECIECNKKFMRSDHLSKHIRTHSKLKRDHVRYIGSGDDLLYEEEEILDNDDTDYKMDDDDENDDDGGRMSSLNASSETLADLKDLGSNHSGSEESIDSSDQKMMITIGTDDPEHSIESN</sequence>
<gene>
    <name evidence="15" type="ORF">ZHAS_00020251</name>
</gene>
<feature type="compositionally biased region" description="Low complexity" evidence="12">
    <location>
        <begin position="337"/>
        <end position="355"/>
    </location>
</feature>
<dbReference type="PANTHER" id="PTHR23235">
    <property type="entry name" value="KRUEPPEL-LIKE TRANSCRIPTION FACTOR"/>
    <property type="match status" value="1"/>
</dbReference>
<evidence type="ECO:0000313" key="17">
    <source>
        <dbReference type="Proteomes" id="UP000030765"/>
    </source>
</evidence>
<organism evidence="15">
    <name type="scientific">Anopheles sinensis</name>
    <name type="common">Mosquito</name>
    <dbReference type="NCBI Taxonomy" id="74873"/>
    <lineage>
        <taxon>Eukaryota</taxon>
        <taxon>Metazoa</taxon>
        <taxon>Ecdysozoa</taxon>
        <taxon>Arthropoda</taxon>
        <taxon>Hexapoda</taxon>
        <taxon>Insecta</taxon>
        <taxon>Pterygota</taxon>
        <taxon>Neoptera</taxon>
        <taxon>Endopterygota</taxon>
        <taxon>Diptera</taxon>
        <taxon>Nematocera</taxon>
        <taxon>Culicoidea</taxon>
        <taxon>Culicidae</taxon>
        <taxon>Anophelinae</taxon>
        <taxon>Anopheles</taxon>
    </lineage>
</organism>
<dbReference type="FunFam" id="3.30.160.60:FF:001110">
    <property type="entry name" value="Krueppel factor 13"/>
    <property type="match status" value="1"/>
</dbReference>
<evidence type="ECO:0000256" key="11">
    <source>
        <dbReference type="PROSITE-ProRule" id="PRU00042"/>
    </source>
</evidence>
<evidence type="ECO:0000256" key="9">
    <source>
        <dbReference type="ARBA" id="ARBA00023242"/>
    </source>
</evidence>
<keyword evidence="17" id="KW-1185">Reference proteome</keyword>
<feature type="compositionally biased region" description="Acidic residues" evidence="12">
    <location>
        <begin position="545"/>
        <end position="559"/>
    </location>
</feature>
<keyword evidence="8" id="KW-0804">Transcription</keyword>
<dbReference type="InterPro" id="IPR036236">
    <property type="entry name" value="Znf_C2H2_sf"/>
</dbReference>
<dbReference type="EnsemblMetazoa" id="ASIC020251-RA">
    <property type="protein sequence ID" value="ASIC020251-PA"/>
    <property type="gene ID" value="ASIC020251"/>
</dbReference>
<dbReference type="Proteomes" id="UP000030765">
    <property type="component" value="Unassembled WGS sequence"/>
</dbReference>
<dbReference type="EMBL" id="ATLV01024993">
    <property type="status" value="NOT_ANNOTATED_CDS"/>
    <property type="molecule type" value="Genomic_DNA"/>
</dbReference>
<dbReference type="GO" id="GO:0000981">
    <property type="term" value="F:DNA-binding transcription factor activity, RNA polymerase II-specific"/>
    <property type="evidence" value="ECO:0007669"/>
    <property type="project" value="TreeGrafter"/>
</dbReference>
<protein>
    <submittedName>
        <fullName evidence="15 16">Sp5 transcription factor</fullName>
    </submittedName>
</protein>
<dbReference type="GO" id="GO:0000978">
    <property type="term" value="F:RNA polymerase II cis-regulatory region sequence-specific DNA binding"/>
    <property type="evidence" value="ECO:0007669"/>
    <property type="project" value="TreeGrafter"/>
</dbReference>
<keyword evidence="4 11" id="KW-0863">Zinc-finger</keyword>
<dbReference type="PROSITE" id="PS00028">
    <property type="entry name" value="ZINC_FINGER_C2H2_1"/>
    <property type="match status" value="3"/>
</dbReference>
<reference evidence="16" key="2">
    <citation type="submission" date="2020-05" db="UniProtKB">
        <authorList>
            <consortium name="EnsemblMetazoa"/>
        </authorList>
    </citation>
    <scope>IDENTIFICATION</scope>
</reference>
<keyword evidence="7" id="KW-0238">DNA-binding</keyword>
<keyword evidence="2" id="KW-0479">Metal-binding</keyword>
<feature type="domain" description="C2H2-type" evidence="14">
    <location>
        <begin position="434"/>
        <end position="460"/>
    </location>
</feature>
<dbReference type="STRING" id="74873.A0A084WP95"/>
<evidence type="ECO:0000256" key="13">
    <source>
        <dbReference type="SAM" id="SignalP"/>
    </source>
</evidence>
<dbReference type="FunFam" id="3.30.160.60:FF:000014">
    <property type="entry name" value="Transcription factor Sp3"/>
    <property type="match status" value="1"/>
</dbReference>
<keyword evidence="6" id="KW-0805">Transcription regulation</keyword>
<dbReference type="InterPro" id="IPR013087">
    <property type="entry name" value="Znf_C2H2_type"/>
</dbReference>
<evidence type="ECO:0000259" key="14">
    <source>
        <dbReference type="PROSITE" id="PS50157"/>
    </source>
</evidence>